<sequence length="319" mass="36159">MSWRNSFILVLLICCLSCKKQHTPAIPEDPLNTILTQLENSSLIETELLSETLDLTGLKIIDFRRKEHYSQGHISGAIQLWRDDIEDASFPYKGMMAKKEEVEKLFSKLGINNTDILVLYDDKGSCDAARLWWVLKSYGFNNSKILNGGLQAWLAFGGTTTQKATVHQETVFTLPSVSSELLILKNELYELLATNSPPLLIDTRTYDEYTGKRQKLGAARAGRIPKSEFLDWAEAIDYDNTMKFKPVSELESLYAAFGIGKNDTIVTYCHTGVRSAHTTFVLTELLGYKNVKNYDGSWSEWSYYKDLSFEKDSITVTLQ</sequence>
<keyword evidence="5" id="KW-1185">Reference proteome</keyword>
<protein>
    <recommendedName>
        <fullName evidence="2">Sulfurtransferase</fullName>
    </recommendedName>
</protein>
<dbReference type="PROSITE" id="PS00683">
    <property type="entry name" value="RHODANESE_2"/>
    <property type="match status" value="1"/>
</dbReference>
<dbReference type="EMBL" id="JBHULB010000082">
    <property type="protein sequence ID" value="MFD2588883.1"/>
    <property type="molecule type" value="Genomic_DNA"/>
</dbReference>
<evidence type="ECO:0000313" key="4">
    <source>
        <dbReference type="EMBL" id="MFD2588883.1"/>
    </source>
</evidence>
<accession>A0ABW5N148</accession>
<dbReference type="CDD" id="cd01449">
    <property type="entry name" value="TST_Repeat_2"/>
    <property type="match status" value="1"/>
</dbReference>
<reference evidence="5" key="1">
    <citation type="journal article" date="2019" name="Int. J. Syst. Evol. Microbiol.">
        <title>The Global Catalogue of Microorganisms (GCM) 10K type strain sequencing project: providing services to taxonomists for standard genome sequencing and annotation.</title>
        <authorList>
            <consortium name="The Broad Institute Genomics Platform"/>
            <consortium name="The Broad Institute Genome Sequencing Center for Infectious Disease"/>
            <person name="Wu L."/>
            <person name="Ma J."/>
        </authorList>
    </citation>
    <scope>NUCLEOTIDE SEQUENCE [LARGE SCALE GENOMIC DNA]</scope>
    <source>
        <strain evidence="5">KCTC 52368</strain>
    </source>
</reference>
<keyword evidence="1" id="KW-0677">Repeat</keyword>
<evidence type="ECO:0000259" key="3">
    <source>
        <dbReference type="PROSITE" id="PS50206"/>
    </source>
</evidence>
<name>A0ABW5N148_9FLAO</name>
<evidence type="ECO:0000313" key="5">
    <source>
        <dbReference type="Proteomes" id="UP001597526"/>
    </source>
</evidence>
<dbReference type="PANTHER" id="PTHR43855:SF1">
    <property type="entry name" value="THIOSULFATE SULFURTRANSFERASE"/>
    <property type="match status" value="1"/>
</dbReference>
<dbReference type="CDD" id="cd01448">
    <property type="entry name" value="TST_Repeat_1"/>
    <property type="match status" value="1"/>
</dbReference>
<evidence type="ECO:0000256" key="2">
    <source>
        <dbReference type="RuleBase" id="RU000507"/>
    </source>
</evidence>
<keyword evidence="2 4" id="KW-0808">Transferase</keyword>
<organism evidence="4 5">
    <name type="scientific">Croceitalea marina</name>
    <dbReference type="NCBI Taxonomy" id="1775166"/>
    <lineage>
        <taxon>Bacteria</taxon>
        <taxon>Pseudomonadati</taxon>
        <taxon>Bacteroidota</taxon>
        <taxon>Flavobacteriia</taxon>
        <taxon>Flavobacteriales</taxon>
        <taxon>Flavobacteriaceae</taxon>
        <taxon>Croceitalea</taxon>
    </lineage>
</organism>
<dbReference type="InterPro" id="IPR036873">
    <property type="entry name" value="Rhodanese-like_dom_sf"/>
</dbReference>
<comment type="caution">
    <text evidence="4">The sequence shown here is derived from an EMBL/GenBank/DDBJ whole genome shotgun (WGS) entry which is preliminary data.</text>
</comment>
<dbReference type="Pfam" id="PF00581">
    <property type="entry name" value="Rhodanese"/>
    <property type="match status" value="2"/>
</dbReference>
<feature type="domain" description="Rhodanese" evidence="3">
    <location>
        <begin position="54"/>
        <end position="162"/>
    </location>
</feature>
<dbReference type="InterPro" id="IPR001763">
    <property type="entry name" value="Rhodanese-like_dom"/>
</dbReference>
<dbReference type="Gene3D" id="3.40.250.10">
    <property type="entry name" value="Rhodanese-like domain"/>
    <property type="match status" value="2"/>
</dbReference>
<proteinExistence type="predicted"/>
<dbReference type="Proteomes" id="UP001597526">
    <property type="component" value="Unassembled WGS sequence"/>
</dbReference>
<dbReference type="PANTHER" id="PTHR43855">
    <property type="entry name" value="THIOSULFATE SULFURTRANSFERASE"/>
    <property type="match status" value="1"/>
</dbReference>
<dbReference type="SUPFAM" id="SSF52821">
    <property type="entry name" value="Rhodanese/Cell cycle control phosphatase"/>
    <property type="match status" value="2"/>
</dbReference>
<gene>
    <name evidence="4" type="ORF">ACFSQJ_18300</name>
</gene>
<dbReference type="SMART" id="SM00450">
    <property type="entry name" value="RHOD"/>
    <property type="match status" value="2"/>
</dbReference>
<dbReference type="GO" id="GO:0016740">
    <property type="term" value="F:transferase activity"/>
    <property type="evidence" value="ECO:0007669"/>
    <property type="project" value="UniProtKB-KW"/>
</dbReference>
<dbReference type="RefSeq" id="WP_377768344.1">
    <property type="nucleotide sequence ID" value="NZ_JBHULB010000082.1"/>
</dbReference>
<dbReference type="InterPro" id="IPR051126">
    <property type="entry name" value="Thiosulfate_sulfurtransferase"/>
</dbReference>
<dbReference type="InterPro" id="IPR001307">
    <property type="entry name" value="Thiosulphate_STrfase_CS"/>
</dbReference>
<feature type="domain" description="Rhodanese" evidence="3">
    <location>
        <begin position="194"/>
        <end position="310"/>
    </location>
</feature>
<dbReference type="PROSITE" id="PS50206">
    <property type="entry name" value="RHODANESE_3"/>
    <property type="match status" value="2"/>
</dbReference>
<evidence type="ECO:0000256" key="1">
    <source>
        <dbReference type="ARBA" id="ARBA00022737"/>
    </source>
</evidence>